<gene>
    <name evidence="3" type="ORF">VAE063_880293</name>
</gene>
<dbReference type="Gene3D" id="3.30.930.30">
    <property type="match status" value="1"/>
</dbReference>
<feature type="compositionally biased region" description="Polar residues" evidence="2">
    <location>
        <begin position="274"/>
        <end position="284"/>
    </location>
</feature>
<feature type="coiled-coil region" evidence="1">
    <location>
        <begin position="184"/>
        <end position="246"/>
    </location>
</feature>
<sequence>MELKTILRFEKIKDYNNLNLSNAHVYRYLETPNANSKISNKKLLGSGNIVRDVKRKLEKNNITPRKNAVLCIEAVLSLSPDFFQSNANTKEFAINARKWLINEFGDNLVSAVLHLDEKTPHIHAHIVPMTGDGRLSARELFNKSTLPDYQKSYLNQMKKIEPKLKYNQGSKAEHKKLKDYYSMVNKEIEDNKGLKDNVLKLESELEEKEDKIFFMDNKVKKLERSIKSQDNEISKLKQFIEQLKDKIKNLSNPSKQEKEIEQEYEYQHLFPELNPNNFPDSSEYNEQEKKKSKNRFKR</sequence>
<dbReference type="CDD" id="cd17242">
    <property type="entry name" value="MobM_relaxase"/>
    <property type="match status" value="1"/>
</dbReference>
<dbReference type="InterPro" id="IPR001668">
    <property type="entry name" value="Mob_Pre"/>
</dbReference>
<dbReference type="Proteomes" id="UP001152658">
    <property type="component" value="Unassembled WGS sequence"/>
</dbReference>
<comment type="caution">
    <text evidence="3">The sequence shown here is derived from an EMBL/GenBank/DDBJ whole genome shotgun (WGS) entry which is preliminary data.</text>
</comment>
<evidence type="ECO:0000313" key="3">
    <source>
        <dbReference type="EMBL" id="CAH8213041.1"/>
    </source>
</evidence>
<reference evidence="3" key="1">
    <citation type="submission" date="2022-06" db="EMBL/GenBank/DDBJ databases">
        <authorList>
            <person name="Goudenege D."/>
            <person name="Le Roux F."/>
        </authorList>
    </citation>
    <scope>NUCLEOTIDE SEQUENCE</scope>
    <source>
        <strain evidence="3">12-063</strain>
    </source>
</reference>
<organism evidence="3 4">
    <name type="scientific">Vibrio aestuarianus</name>
    <dbReference type="NCBI Taxonomy" id="28171"/>
    <lineage>
        <taxon>Bacteria</taxon>
        <taxon>Pseudomonadati</taxon>
        <taxon>Pseudomonadota</taxon>
        <taxon>Gammaproteobacteria</taxon>
        <taxon>Vibrionales</taxon>
        <taxon>Vibrionaceae</taxon>
        <taxon>Vibrio</taxon>
    </lineage>
</organism>
<dbReference type="Pfam" id="PF01076">
    <property type="entry name" value="Mob_Pre"/>
    <property type="match status" value="1"/>
</dbReference>
<dbReference type="Gene3D" id="1.20.5.340">
    <property type="match status" value="1"/>
</dbReference>
<proteinExistence type="predicted"/>
<name>A0ABN8TNJ0_9VIBR</name>
<protein>
    <submittedName>
        <fullName evidence="3">Mobilization protein-like</fullName>
    </submittedName>
</protein>
<evidence type="ECO:0000256" key="2">
    <source>
        <dbReference type="SAM" id="MobiDB-lite"/>
    </source>
</evidence>
<dbReference type="RefSeq" id="WP_168520952.1">
    <property type="nucleotide sequence ID" value="NZ_CALYLA010000014.1"/>
</dbReference>
<feature type="region of interest" description="Disordered" evidence="2">
    <location>
        <begin position="268"/>
        <end position="298"/>
    </location>
</feature>
<dbReference type="EMBL" id="CALYLK010000128">
    <property type="protein sequence ID" value="CAH8213041.1"/>
    <property type="molecule type" value="Genomic_DNA"/>
</dbReference>
<keyword evidence="4" id="KW-1185">Reference proteome</keyword>
<evidence type="ECO:0000313" key="4">
    <source>
        <dbReference type="Proteomes" id="UP001152658"/>
    </source>
</evidence>
<keyword evidence="1" id="KW-0175">Coiled coil</keyword>
<evidence type="ECO:0000256" key="1">
    <source>
        <dbReference type="SAM" id="Coils"/>
    </source>
</evidence>
<accession>A0ABN8TNJ0</accession>
<dbReference type="NCBIfam" id="NF041497">
    <property type="entry name" value="MobV"/>
    <property type="match status" value="1"/>
</dbReference>